<gene>
    <name evidence="1" type="ORF">GXW74_23035</name>
</gene>
<keyword evidence="2" id="KW-1185">Reference proteome</keyword>
<evidence type="ECO:0000313" key="1">
    <source>
        <dbReference type="EMBL" id="MBR0683380.1"/>
    </source>
</evidence>
<organism evidence="1 2">
    <name type="scientific">Neoroseomonas eburnea</name>
    <dbReference type="NCBI Taxonomy" id="1346889"/>
    <lineage>
        <taxon>Bacteria</taxon>
        <taxon>Pseudomonadati</taxon>
        <taxon>Pseudomonadota</taxon>
        <taxon>Alphaproteobacteria</taxon>
        <taxon>Acetobacterales</taxon>
        <taxon>Acetobacteraceae</taxon>
        <taxon>Neoroseomonas</taxon>
    </lineage>
</organism>
<name>A0A9X9XI44_9PROT</name>
<sequence length="102" mass="10545">MIRDFFLWLLMSLVVEPMQAEWSTRLQAAGASPSVVADVTRCTSEAGPALAARAADDPWWGITTAAGVLIGFRDGVVIVAEATPGCAAAVQAAGPFLAGLRS</sequence>
<evidence type="ECO:0000313" key="2">
    <source>
        <dbReference type="Proteomes" id="UP001138709"/>
    </source>
</evidence>
<reference evidence="1" key="2">
    <citation type="journal article" date="2021" name="Syst. Appl. Microbiol.">
        <title>Roseomonas hellenica sp. nov., isolated from roots of wild-growing Alkanna tinctoria.</title>
        <authorList>
            <person name="Rat A."/>
            <person name="Naranjo H.D."/>
            <person name="Lebbe L."/>
            <person name="Cnockaert M."/>
            <person name="Krigas N."/>
            <person name="Grigoriadou K."/>
            <person name="Maloupa E."/>
            <person name="Willems A."/>
        </authorList>
    </citation>
    <scope>NUCLEOTIDE SEQUENCE</scope>
    <source>
        <strain evidence="1">LMG 31228</strain>
    </source>
</reference>
<reference evidence="1" key="1">
    <citation type="submission" date="2020-01" db="EMBL/GenBank/DDBJ databases">
        <authorList>
            <person name="Rat A."/>
        </authorList>
    </citation>
    <scope>NUCLEOTIDE SEQUENCE</scope>
    <source>
        <strain evidence="1">LMG 31228</strain>
    </source>
</reference>
<comment type="caution">
    <text evidence="1">The sequence shown here is derived from an EMBL/GenBank/DDBJ whole genome shotgun (WGS) entry which is preliminary data.</text>
</comment>
<accession>A0A9X9XI44</accession>
<dbReference type="EMBL" id="JAAEDL010000031">
    <property type="protein sequence ID" value="MBR0683380.1"/>
    <property type="molecule type" value="Genomic_DNA"/>
</dbReference>
<dbReference type="AlphaFoldDB" id="A0A9X9XI44"/>
<dbReference type="Proteomes" id="UP001138709">
    <property type="component" value="Unassembled WGS sequence"/>
</dbReference>
<dbReference type="RefSeq" id="WP_211848951.1">
    <property type="nucleotide sequence ID" value="NZ_JAAEDL010000031.1"/>
</dbReference>
<proteinExistence type="predicted"/>
<protein>
    <submittedName>
        <fullName evidence="1">Uncharacterized protein</fullName>
    </submittedName>
</protein>